<reference evidence="14" key="1">
    <citation type="journal article" date="2014" name="Sci. Data">
        <title>Genomes of diverse isolates of the marine cyanobacterium Prochlorococcus.</title>
        <authorList>
            <person name="Biller S."/>
            <person name="Berube P."/>
            <person name="Thompson J."/>
            <person name="Kelly L."/>
            <person name="Roggensack S."/>
            <person name="Awad L."/>
            <person name="Roache-Johnson K."/>
            <person name="Ding H."/>
            <person name="Giovannoni S.J."/>
            <person name="Moore L.R."/>
            <person name="Chisholm S.W."/>
        </authorList>
    </citation>
    <scope>NUCLEOTIDE SEQUENCE [LARGE SCALE GENOMIC DNA]</scope>
    <source>
        <strain evidence="14">MIT 9314</strain>
    </source>
</reference>
<keyword evidence="5 10" id="KW-0067">ATP-binding</keyword>
<feature type="domain" description="Glutamine amidotransferase type-2" evidence="12">
    <location>
        <begin position="2"/>
        <end position="218"/>
    </location>
</feature>
<dbReference type="GO" id="GO:0006529">
    <property type="term" value="P:asparagine biosynthetic process"/>
    <property type="evidence" value="ECO:0007669"/>
    <property type="project" value="UniProtKB-KW"/>
</dbReference>
<dbReference type="GO" id="GO:0004066">
    <property type="term" value="F:asparagine synthase (glutamine-hydrolyzing) activity"/>
    <property type="evidence" value="ECO:0007669"/>
    <property type="project" value="UniProtKB-EC"/>
</dbReference>
<dbReference type="InterPro" id="IPR051786">
    <property type="entry name" value="ASN_synthetase/amidase"/>
</dbReference>
<sequence>MCGIGGVFNKSKDKSVEPQILVNMAAIQSHRGPDGFGYKLSDDASVGFCHARLSIIDLNENRARQPFVGGAENHILMAHNGEFYDFQRIRADLVAQGVSFSSKSDSEILLRLYEKYGIDESLSYLRGEFAFSLFDAEQDCLYLVRDRFGIKPQYWIETDDSLIFGSELKVLFAHPSVERKFTGEGLVHQLMQVMVPGSTAFAGVKQVKPGYILKVKRVNNKFQITEEKFWDINFPKKNTYERDKSEKYFIENIRKELLRAVELRMVADVPVGCYLSGGIDSCSILGLASAISQKSVKAFTIGFSDERYDETSIAKEMAVATNADHEILKINGDDLYGNFEKVLWFTERSIYNTLAIAKYLMSKRVNELDYKVVMTGEGSDELFGGYPAFRKDMYTYGVGISNSESENLKENLENSNDIFKGAMLANEEISNKSFKEFLGFTPSCLQPWLACETYAKSLVSSKYKEITETYDPGAAIFGELDLEQLENRYAIDQAQYVWMKTMLEGQILTWGGDRVDMSNSMEARPAFLDHHLAEAAVAVPPELRIKDNVEKYVLREAMSGLLPESLYKREKFPFMAPPSHADKDNLSSMQEIVNEFLNPKRIREFGILDETEVNDLLNKFFSSELDASEKVQLDAIINHLLSVQILYKIFIIEDIPDKAQKMADNLGWKV</sequence>
<comment type="pathway">
    <text evidence="1">Amino-acid biosynthesis; L-asparagine biosynthesis; L-asparagine from L-aspartate (L-Gln route): step 1/1.</text>
</comment>
<evidence type="ECO:0000313" key="13">
    <source>
        <dbReference type="EMBL" id="KGG02557.1"/>
    </source>
</evidence>
<dbReference type="CDD" id="cd00712">
    <property type="entry name" value="AsnB"/>
    <property type="match status" value="1"/>
</dbReference>
<gene>
    <name evidence="13" type="ORF">EU98_0497</name>
</gene>
<dbReference type="PANTHER" id="PTHR43284:SF1">
    <property type="entry name" value="ASPARAGINE SYNTHETASE"/>
    <property type="match status" value="1"/>
</dbReference>
<evidence type="ECO:0000256" key="5">
    <source>
        <dbReference type="ARBA" id="ARBA00022840"/>
    </source>
</evidence>
<keyword evidence="9" id="KW-0028">Amino-acid biosynthesis</keyword>
<evidence type="ECO:0000256" key="2">
    <source>
        <dbReference type="ARBA" id="ARBA00005752"/>
    </source>
</evidence>
<comment type="similarity">
    <text evidence="2">Belongs to the asparagine synthetase family.</text>
</comment>
<dbReference type="InterPro" id="IPR014729">
    <property type="entry name" value="Rossmann-like_a/b/a_fold"/>
</dbReference>
<feature type="binding site" evidence="10">
    <location>
        <position position="301"/>
    </location>
    <ligand>
        <name>ATP</name>
        <dbReference type="ChEBI" id="CHEBI:30616"/>
    </ligand>
</feature>
<dbReference type="SUPFAM" id="SSF52402">
    <property type="entry name" value="Adenine nucleotide alpha hydrolases-like"/>
    <property type="match status" value="1"/>
</dbReference>
<protein>
    <recommendedName>
        <fullName evidence="3">asparagine synthase (glutamine-hydrolyzing)</fullName>
        <ecNumber evidence="3">6.3.5.4</ecNumber>
    </recommendedName>
</protein>
<dbReference type="eggNOG" id="COG0367">
    <property type="taxonomic scope" value="Bacteria"/>
</dbReference>
<dbReference type="GO" id="GO:0005524">
    <property type="term" value="F:ATP binding"/>
    <property type="evidence" value="ECO:0007669"/>
    <property type="project" value="UniProtKB-KW"/>
</dbReference>
<dbReference type="Gene3D" id="3.40.50.620">
    <property type="entry name" value="HUPs"/>
    <property type="match status" value="2"/>
</dbReference>
<keyword evidence="6 9" id="KW-0061">Asparagine biosynthesis</keyword>
<comment type="catalytic activity">
    <reaction evidence="8">
        <text>L-aspartate + L-glutamine + ATP + H2O = L-asparagine + L-glutamate + AMP + diphosphate + H(+)</text>
        <dbReference type="Rhea" id="RHEA:12228"/>
        <dbReference type="ChEBI" id="CHEBI:15377"/>
        <dbReference type="ChEBI" id="CHEBI:15378"/>
        <dbReference type="ChEBI" id="CHEBI:29985"/>
        <dbReference type="ChEBI" id="CHEBI:29991"/>
        <dbReference type="ChEBI" id="CHEBI:30616"/>
        <dbReference type="ChEBI" id="CHEBI:33019"/>
        <dbReference type="ChEBI" id="CHEBI:58048"/>
        <dbReference type="ChEBI" id="CHEBI:58359"/>
        <dbReference type="ChEBI" id="CHEBI:456215"/>
        <dbReference type="EC" id="6.3.5.4"/>
    </reaction>
</comment>
<evidence type="ECO:0000256" key="4">
    <source>
        <dbReference type="ARBA" id="ARBA00022741"/>
    </source>
</evidence>
<evidence type="ECO:0000256" key="11">
    <source>
        <dbReference type="PIRSR" id="PIRSR001589-3"/>
    </source>
</evidence>
<comment type="caution">
    <text evidence="13">The sequence shown here is derived from an EMBL/GenBank/DDBJ whole genome shotgun (WGS) entry which is preliminary data.</text>
</comment>
<dbReference type="InterPro" id="IPR006426">
    <property type="entry name" value="Asn_synth_AEB"/>
</dbReference>
<feature type="binding site" evidence="10">
    <location>
        <position position="105"/>
    </location>
    <ligand>
        <name>L-glutamine</name>
        <dbReference type="ChEBI" id="CHEBI:58359"/>
    </ligand>
</feature>
<evidence type="ECO:0000256" key="8">
    <source>
        <dbReference type="ARBA" id="ARBA00048741"/>
    </source>
</evidence>
<evidence type="ECO:0000256" key="9">
    <source>
        <dbReference type="PIRSR" id="PIRSR001589-1"/>
    </source>
</evidence>
<dbReference type="PROSITE" id="PS51278">
    <property type="entry name" value="GATASE_TYPE_2"/>
    <property type="match status" value="1"/>
</dbReference>
<dbReference type="STRING" id="167548.EU98_0497"/>
<keyword evidence="4 10" id="KW-0547">Nucleotide-binding</keyword>
<feature type="site" description="Important for beta-aspartyl-AMP intermediate formation" evidence="11">
    <location>
        <position position="377"/>
    </location>
</feature>
<dbReference type="PANTHER" id="PTHR43284">
    <property type="entry name" value="ASPARAGINE SYNTHETASE (GLUTAMINE-HYDROLYZING)"/>
    <property type="match status" value="1"/>
</dbReference>
<dbReference type="AlphaFoldDB" id="A0A0A2AP42"/>
<evidence type="ECO:0000256" key="10">
    <source>
        <dbReference type="PIRSR" id="PIRSR001589-2"/>
    </source>
</evidence>
<accession>A0A0A2AP42</accession>
<name>A0A0A2AP42_PROMR</name>
<dbReference type="NCBIfam" id="TIGR01536">
    <property type="entry name" value="asn_synth_AEB"/>
    <property type="match status" value="1"/>
</dbReference>
<dbReference type="Proteomes" id="UP000030533">
    <property type="component" value="Unassembled WGS sequence"/>
</dbReference>
<dbReference type="EMBL" id="JNAO01000004">
    <property type="protein sequence ID" value="KGG02557.1"/>
    <property type="molecule type" value="Genomic_DNA"/>
</dbReference>
<evidence type="ECO:0000256" key="3">
    <source>
        <dbReference type="ARBA" id="ARBA00012737"/>
    </source>
</evidence>
<dbReference type="SUPFAM" id="SSF56235">
    <property type="entry name" value="N-terminal nucleophile aminohydrolases (Ntn hydrolases)"/>
    <property type="match status" value="1"/>
</dbReference>
<dbReference type="Pfam" id="PF13522">
    <property type="entry name" value="GATase_6"/>
    <property type="match status" value="1"/>
</dbReference>
<evidence type="ECO:0000313" key="14">
    <source>
        <dbReference type="Proteomes" id="UP000030533"/>
    </source>
</evidence>
<evidence type="ECO:0000259" key="12">
    <source>
        <dbReference type="PROSITE" id="PS51278"/>
    </source>
</evidence>
<dbReference type="InterPro" id="IPR029055">
    <property type="entry name" value="Ntn_hydrolases_N"/>
</dbReference>
<evidence type="ECO:0000256" key="6">
    <source>
        <dbReference type="ARBA" id="ARBA00022888"/>
    </source>
</evidence>
<keyword evidence="7 9" id="KW-0315">Glutamine amidotransferase</keyword>
<dbReference type="InterPro" id="IPR001962">
    <property type="entry name" value="Asn_synthase"/>
</dbReference>
<dbReference type="Pfam" id="PF00733">
    <property type="entry name" value="Asn_synthase"/>
    <property type="match status" value="1"/>
</dbReference>
<dbReference type="GO" id="GO:0005829">
    <property type="term" value="C:cytosol"/>
    <property type="evidence" value="ECO:0007669"/>
    <property type="project" value="TreeGrafter"/>
</dbReference>
<dbReference type="PIRSF" id="PIRSF001589">
    <property type="entry name" value="Asn_synthetase_glu-h"/>
    <property type="match status" value="1"/>
</dbReference>
<evidence type="ECO:0000256" key="7">
    <source>
        <dbReference type="ARBA" id="ARBA00022962"/>
    </source>
</evidence>
<dbReference type="RefSeq" id="WP_032515342.1">
    <property type="nucleotide sequence ID" value="NZ_JNAO01000004.1"/>
</dbReference>
<dbReference type="EC" id="6.3.5.4" evidence="3"/>
<evidence type="ECO:0000256" key="1">
    <source>
        <dbReference type="ARBA" id="ARBA00005187"/>
    </source>
</evidence>
<dbReference type="CDD" id="cd01991">
    <property type="entry name" value="Asn_synthase_B_C"/>
    <property type="match status" value="1"/>
</dbReference>
<keyword evidence="13" id="KW-0436">Ligase</keyword>
<feature type="active site" description="For GATase activity" evidence="9">
    <location>
        <position position="2"/>
    </location>
</feature>
<organism evidence="13 14">
    <name type="scientific">Prochlorococcus marinus str. MIT 9314</name>
    <dbReference type="NCBI Taxonomy" id="167548"/>
    <lineage>
        <taxon>Bacteria</taxon>
        <taxon>Bacillati</taxon>
        <taxon>Cyanobacteriota</taxon>
        <taxon>Cyanophyceae</taxon>
        <taxon>Synechococcales</taxon>
        <taxon>Prochlorococcaceae</taxon>
        <taxon>Prochlorococcus</taxon>
    </lineage>
</organism>
<proteinExistence type="inferred from homology"/>
<dbReference type="InterPro" id="IPR033738">
    <property type="entry name" value="AsnB_N"/>
</dbReference>
<dbReference type="Gene3D" id="3.60.20.10">
    <property type="entry name" value="Glutamine Phosphoribosylpyrophosphate, subunit 1, domain 1"/>
    <property type="match status" value="1"/>
</dbReference>
<dbReference type="InterPro" id="IPR017932">
    <property type="entry name" value="GATase_2_dom"/>
</dbReference>